<accession>A0ABQ7PZR5</accession>
<feature type="binding site" evidence="10">
    <location>
        <position position="82"/>
    </location>
    <ligand>
        <name>Zn(2+)</name>
        <dbReference type="ChEBI" id="CHEBI:29105"/>
    </ligand>
</feature>
<dbReference type="PROSITE" id="PS50157">
    <property type="entry name" value="ZINC_FINGER_C2H2_2"/>
    <property type="match status" value="4"/>
</dbReference>
<evidence type="ECO:0000256" key="9">
    <source>
        <dbReference type="PROSITE-ProRule" id="PRU00042"/>
    </source>
</evidence>
<organism evidence="14 15">
    <name type="scientific">Plutella xylostella</name>
    <name type="common">Diamondback moth</name>
    <name type="synonym">Plutella maculipennis</name>
    <dbReference type="NCBI Taxonomy" id="51655"/>
    <lineage>
        <taxon>Eukaryota</taxon>
        <taxon>Metazoa</taxon>
        <taxon>Ecdysozoa</taxon>
        <taxon>Arthropoda</taxon>
        <taxon>Hexapoda</taxon>
        <taxon>Insecta</taxon>
        <taxon>Pterygota</taxon>
        <taxon>Neoptera</taxon>
        <taxon>Endopterygota</taxon>
        <taxon>Lepidoptera</taxon>
        <taxon>Glossata</taxon>
        <taxon>Ditrysia</taxon>
        <taxon>Yponomeutoidea</taxon>
        <taxon>Plutellidae</taxon>
        <taxon>Plutella</taxon>
    </lineage>
</organism>
<evidence type="ECO:0000256" key="11">
    <source>
        <dbReference type="SAM" id="MobiDB-lite"/>
    </source>
</evidence>
<keyword evidence="2 10" id="KW-0479">Metal-binding</keyword>
<feature type="domain" description="C2H2-type" evidence="12">
    <location>
        <begin position="481"/>
        <end position="508"/>
    </location>
</feature>
<evidence type="ECO:0000256" key="4">
    <source>
        <dbReference type="ARBA" id="ARBA00022771"/>
    </source>
</evidence>
<comment type="similarity">
    <text evidence="8">Belongs to the snail C2H2-type zinc-finger protein family.</text>
</comment>
<sequence length="611" mass="70335">MLSESESQGPNMVNLHLKNVVEGLVNGSLSQKLCRICLSPLDDQCENVFTKICKANKEYSIACVLDQVCNIKLLEADNFCVCSDCFISASSAYKFYLNCRRTEEILDFYVNELENNVQSLECVQLDDIGPVCITLPTISDGLNSFDYDLEGLSIDKSKDFEIYIENDEHVATKQETHESEEERNEDNMSESSFMNSIPENNDITEATADNVDENDKDVIIILEEGKPKFYNTADDGTLIEIKKEQEDNYKSVFQEYVEQNGGTINVKKVRKKRSPMLYQKCSQCPVRYRFTTKLRDHMKTDHNIDLYICKICKFNTEDQSAYRTHLLMHTNVYICDTCGVSFKKRDTIIAHLQRHRTCNHFNRTDGAQICEVCGQILLSDTQQEHYDKAHEKKYTCYYCGRSYKGGSSFEAHIRKHEEHSANDKYPCDQCEAVCKTRVALQNHIETLHKFSAKTHKCTQCDKTFRTAELLSSHEKTHGTDFVCQTCNRSFVDARALLWHQRLHNNERPYPCGICPRAFVSANRRNCHALCAHTEPTRRCPLCPALFHLRSMVNSHIKKVHLNAHKRRNRSTTKYQDVYWKTEPVPIQELSISIQNDLLELQAGNKLTSTSS</sequence>
<keyword evidence="3" id="KW-0677">Repeat</keyword>
<comment type="subcellular location">
    <subcellularLocation>
        <location evidence="1">Nucleus</location>
    </subcellularLocation>
</comment>
<keyword evidence="15" id="KW-1185">Reference proteome</keyword>
<dbReference type="PROSITE" id="PS51915">
    <property type="entry name" value="ZAD"/>
    <property type="match status" value="1"/>
</dbReference>
<evidence type="ECO:0000256" key="5">
    <source>
        <dbReference type="ARBA" id="ARBA00022833"/>
    </source>
</evidence>
<gene>
    <name evidence="14" type="ORF">JYU34_018111</name>
</gene>
<protein>
    <submittedName>
        <fullName evidence="14">Uncharacterized protein</fullName>
    </submittedName>
</protein>
<dbReference type="InterPro" id="IPR036236">
    <property type="entry name" value="Znf_C2H2_sf"/>
</dbReference>
<feature type="compositionally biased region" description="Acidic residues" evidence="11">
    <location>
        <begin position="178"/>
        <end position="188"/>
    </location>
</feature>
<dbReference type="Proteomes" id="UP000823941">
    <property type="component" value="Chromosome 24"/>
</dbReference>
<dbReference type="SUPFAM" id="SSF57667">
    <property type="entry name" value="beta-beta-alpha zinc fingers"/>
    <property type="match status" value="6"/>
</dbReference>
<dbReference type="SMART" id="SM00868">
    <property type="entry name" value="zf-AD"/>
    <property type="match status" value="1"/>
</dbReference>
<evidence type="ECO:0000313" key="15">
    <source>
        <dbReference type="Proteomes" id="UP000823941"/>
    </source>
</evidence>
<name>A0ABQ7PZR5_PLUXY</name>
<keyword evidence="6" id="KW-0238">DNA-binding</keyword>
<feature type="binding site" evidence="10">
    <location>
        <position position="37"/>
    </location>
    <ligand>
        <name>Zn(2+)</name>
        <dbReference type="ChEBI" id="CHEBI:29105"/>
    </ligand>
</feature>
<feature type="domain" description="C2H2-type" evidence="12">
    <location>
        <begin position="455"/>
        <end position="477"/>
    </location>
</feature>
<dbReference type="PROSITE" id="PS00028">
    <property type="entry name" value="ZINC_FINGER_C2H2_1"/>
    <property type="match status" value="7"/>
</dbReference>
<dbReference type="InterPro" id="IPR013087">
    <property type="entry name" value="Znf_C2H2_type"/>
</dbReference>
<feature type="binding site" evidence="10">
    <location>
        <position position="85"/>
    </location>
    <ligand>
        <name>Zn(2+)</name>
        <dbReference type="ChEBI" id="CHEBI:29105"/>
    </ligand>
</feature>
<evidence type="ECO:0000256" key="3">
    <source>
        <dbReference type="ARBA" id="ARBA00022737"/>
    </source>
</evidence>
<proteinExistence type="inferred from homology"/>
<feature type="compositionally biased region" description="Polar residues" evidence="11">
    <location>
        <begin position="189"/>
        <end position="198"/>
    </location>
</feature>
<evidence type="ECO:0000256" key="2">
    <source>
        <dbReference type="ARBA" id="ARBA00022723"/>
    </source>
</evidence>
<feature type="domain" description="C2H2-type" evidence="12">
    <location>
        <begin position="333"/>
        <end position="355"/>
    </location>
</feature>
<dbReference type="EMBL" id="JAHIBW010000024">
    <property type="protein sequence ID" value="KAG7298481.1"/>
    <property type="molecule type" value="Genomic_DNA"/>
</dbReference>
<evidence type="ECO:0000256" key="1">
    <source>
        <dbReference type="ARBA" id="ARBA00004123"/>
    </source>
</evidence>
<evidence type="ECO:0000256" key="10">
    <source>
        <dbReference type="PROSITE-ProRule" id="PRU01263"/>
    </source>
</evidence>
<feature type="domain" description="ZAD" evidence="13">
    <location>
        <begin position="32"/>
        <end position="109"/>
    </location>
</feature>
<evidence type="ECO:0000256" key="8">
    <source>
        <dbReference type="ARBA" id="ARBA00037948"/>
    </source>
</evidence>
<feature type="domain" description="C2H2-type" evidence="12">
    <location>
        <begin position="394"/>
        <end position="421"/>
    </location>
</feature>
<dbReference type="InterPro" id="IPR012934">
    <property type="entry name" value="Znf_AD"/>
</dbReference>
<reference evidence="14 15" key="1">
    <citation type="submission" date="2021-06" db="EMBL/GenBank/DDBJ databases">
        <title>A haploid diamondback moth (Plutella xylostella L.) genome assembly resolves 31 chromosomes and identifies a diamide resistance mutation.</title>
        <authorList>
            <person name="Ward C.M."/>
            <person name="Perry K.D."/>
            <person name="Baker G."/>
            <person name="Powis K."/>
            <person name="Heckel D.G."/>
            <person name="Baxter S.W."/>
        </authorList>
    </citation>
    <scope>NUCLEOTIDE SEQUENCE [LARGE SCALE GENOMIC DNA]</scope>
    <source>
        <strain evidence="14 15">LV</strain>
        <tissue evidence="14">Single pupa</tissue>
    </source>
</reference>
<feature type="region of interest" description="Disordered" evidence="11">
    <location>
        <begin position="171"/>
        <end position="198"/>
    </location>
</feature>
<evidence type="ECO:0000259" key="12">
    <source>
        <dbReference type="PROSITE" id="PS50157"/>
    </source>
</evidence>
<dbReference type="PANTHER" id="PTHR24388:SF54">
    <property type="entry name" value="PROTEIN ESCARGOT"/>
    <property type="match status" value="1"/>
</dbReference>
<dbReference type="PANTHER" id="PTHR24388">
    <property type="entry name" value="ZINC FINGER PROTEIN"/>
    <property type="match status" value="1"/>
</dbReference>
<feature type="binding site" evidence="10">
    <location>
        <position position="34"/>
    </location>
    <ligand>
        <name>Zn(2+)</name>
        <dbReference type="ChEBI" id="CHEBI:29105"/>
    </ligand>
</feature>
<keyword evidence="7" id="KW-0539">Nucleus</keyword>
<comment type="caution">
    <text evidence="14">The sequence shown here is derived from an EMBL/GenBank/DDBJ whole genome shotgun (WGS) entry which is preliminary data.</text>
</comment>
<dbReference type="Gene3D" id="3.30.160.60">
    <property type="entry name" value="Classic Zinc Finger"/>
    <property type="match status" value="5"/>
</dbReference>
<evidence type="ECO:0000256" key="6">
    <source>
        <dbReference type="ARBA" id="ARBA00023125"/>
    </source>
</evidence>
<keyword evidence="5 10" id="KW-0862">Zinc</keyword>
<evidence type="ECO:0000313" key="14">
    <source>
        <dbReference type="EMBL" id="KAG7298481.1"/>
    </source>
</evidence>
<dbReference type="SMART" id="SM00355">
    <property type="entry name" value="ZnF_C2H2"/>
    <property type="match status" value="10"/>
</dbReference>
<evidence type="ECO:0000256" key="7">
    <source>
        <dbReference type="ARBA" id="ARBA00023242"/>
    </source>
</evidence>
<keyword evidence="4 9" id="KW-0863">Zinc-finger</keyword>
<dbReference type="Pfam" id="PF00096">
    <property type="entry name" value="zf-C2H2"/>
    <property type="match status" value="4"/>
</dbReference>
<evidence type="ECO:0000259" key="13">
    <source>
        <dbReference type="PROSITE" id="PS51915"/>
    </source>
</evidence>
<dbReference type="InterPro" id="IPR050527">
    <property type="entry name" value="Snail/Krueppel_Znf"/>
</dbReference>